<dbReference type="Proteomes" id="UP000261380">
    <property type="component" value="Unplaced"/>
</dbReference>
<sequence length="145" mass="16927">MERRLLGFYLEEILVAKVPLDTKVFAYLEHFHIWLHRSNTLEENMMKHGGSSIWLACFLEEIRVEKMGGAENRAILEENMFKNLKHSSRTTLEWLRFRWPSQSPDLNTVTIERCSQSNLTELEMFGNNKPATVSPVTINSNTNDR</sequence>
<accession>A0A3B5L9M8</accession>
<name>A0A3B5L9M8_9TELE</name>
<evidence type="ECO:0000313" key="1">
    <source>
        <dbReference type="Ensembl" id="ENSXCOP00000004539.1"/>
    </source>
</evidence>
<reference evidence="1" key="1">
    <citation type="submission" date="2025-08" db="UniProtKB">
        <authorList>
            <consortium name="Ensembl"/>
        </authorList>
    </citation>
    <scope>IDENTIFICATION</scope>
</reference>
<dbReference type="Ensembl" id="ENSXCOT00000004595.1">
    <property type="protein sequence ID" value="ENSXCOP00000004539.1"/>
    <property type="gene ID" value="ENSXCOG00000003589.1"/>
</dbReference>
<dbReference type="STRING" id="32473.ENSXCOP00000004539"/>
<keyword evidence="2" id="KW-1185">Reference proteome</keyword>
<evidence type="ECO:0000313" key="2">
    <source>
        <dbReference type="Proteomes" id="UP000261380"/>
    </source>
</evidence>
<organism evidence="1 2">
    <name type="scientific">Xiphophorus couchianus</name>
    <name type="common">Monterrey platyfish</name>
    <dbReference type="NCBI Taxonomy" id="32473"/>
    <lineage>
        <taxon>Eukaryota</taxon>
        <taxon>Metazoa</taxon>
        <taxon>Chordata</taxon>
        <taxon>Craniata</taxon>
        <taxon>Vertebrata</taxon>
        <taxon>Euteleostomi</taxon>
        <taxon>Actinopterygii</taxon>
        <taxon>Neopterygii</taxon>
        <taxon>Teleostei</taxon>
        <taxon>Neoteleostei</taxon>
        <taxon>Acanthomorphata</taxon>
        <taxon>Ovalentaria</taxon>
        <taxon>Atherinomorphae</taxon>
        <taxon>Cyprinodontiformes</taxon>
        <taxon>Poeciliidae</taxon>
        <taxon>Poeciliinae</taxon>
        <taxon>Xiphophorus</taxon>
    </lineage>
</organism>
<dbReference type="AlphaFoldDB" id="A0A3B5L9M8"/>
<proteinExistence type="predicted"/>
<protein>
    <submittedName>
        <fullName evidence="1">Uncharacterized protein</fullName>
    </submittedName>
</protein>
<reference evidence="1" key="2">
    <citation type="submission" date="2025-09" db="UniProtKB">
        <authorList>
            <consortium name="Ensembl"/>
        </authorList>
    </citation>
    <scope>IDENTIFICATION</scope>
</reference>